<dbReference type="EMBL" id="LAZR01002766">
    <property type="protein sequence ID" value="KKN25851.1"/>
    <property type="molecule type" value="Genomic_DNA"/>
</dbReference>
<dbReference type="InterPro" id="IPR019401">
    <property type="entry name" value="Znf_CHCC"/>
</dbReference>
<accession>A0A0F9RLK3</accession>
<protein>
    <recommendedName>
        <fullName evidence="1">Zinc finger CHCC-type domain-containing protein</fullName>
    </recommendedName>
</protein>
<evidence type="ECO:0000259" key="1">
    <source>
        <dbReference type="Pfam" id="PF10276"/>
    </source>
</evidence>
<gene>
    <name evidence="2" type="ORF">LCGC14_0880610</name>
</gene>
<dbReference type="Gene3D" id="2.60.260.40">
    <property type="entry name" value="q5lls5 like domains"/>
    <property type="match status" value="1"/>
</dbReference>
<name>A0A0F9RLK3_9ZZZZ</name>
<proteinExistence type="predicted"/>
<reference evidence="2" key="1">
    <citation type="journal article" date="2015" name="Nature">
        <title>Complex archaea that bridge the gap between prokaryotes and eukaryotes.</title>
        <authorList>
            <person name="Spang A."/>
            <person name="Saw J.H."/>
            <person name="Jorgensen S.L."/>
            <person name="Zaremba-Niedzwiedzka K."/>
            <person name="Martijn J."/>
            <person name="Lind A.E."/>
            <person name="van Eijk R."/>
            <person name="Schleper C."/>
            <person name="Guy L."/>
            <person name="Ettema T.J."/>
        </authorList>
    </citation>
    <scope>NUCLEOTIDE SEQUENCE</scope>
</reference>
<sequence length="63" mass="7079">MNDINSATSCSKQRYEVHSTDLPLSCPMPNMTLWDGHPQVYLDIQTNGEVSCPYCGAHYVMVE</sequence>
<feature type="domain" description="Zinc finger CHCC-type" evidence="1">
    <location>
        <begin position="36"/>
        <end position="59"/>
    </location>
</feature>
<comment type="caution">
    <text evidence="2">The sequence shown here is derived from an EMBL/GenBank/DDBJ whole genome shotgun (WGS) entry which is preliminary data.</text>
</comment>
<organism evidence="2">
    <name type="scientific">marine sediment metagenome</name>
    <dbReference type="NCBI Taxonomy" id="412755"/>
    <lineage>
        <taxon>unclassified sequences</taxon>
        <taxon>metagenomes</taxon>
        <taxon>ecological metagenomes</taxon>
    </lineage>
</organism>
<dbReference type="AlphaFoldDB" id="A0A0F9RLK3"/>
<dbReference type="Pfam" id="PF10276">
    <property type="entry name" value="zf-CHCC"/>
    <property type="match status" value="1"/>
</dbReference>
<evidence type="ECO:0000313" key="2">
    <source>
        <dbReference type="EMBL" id="KKN25851.1"/>
    </source>
</evidence>